<protein>
    <submittedName>
        <fullName evidence="6">TetR family transcriptional regulator</fullName>
    </submittedName>
</protein>
<organism evidence="6 7">
    <name type="scientific">Streptomyces ruber</name>
    <dbReference type="NCBI Taxonomy" id="83378"/>
    <lineage>
        <taxon>Bacteria</taxon>
        <taxon>Bacillati</taxon>
        <taxon>Actinomycetota</taxon>
        <taxon>Actinomycetes</taxon>
        <taxon>Kitasatosporales</taxon>
        <taxon>Streptomycetaceae</taxon>
        <taxon>Streptomyces</taxon>
    </lineage>
</organism>
<dbReference type="PANTHER" id="PTHR30055:SF238">
    <property type="entry name" value="MYCOFACTOCIN BIOSYNTHESIS TRANSCRIPTIONAL REGULATOR MFTR-RELATED"/>
    <property type="match status" value="1"/>
</dbReference>
<evidence type="ECO:0000256" key="4">
    <source>
        <dbReference type="PROSITE-ProRule" id="PRU00335"/>
    </source>
</evidence>
<evidence type="ECO:0000256" key="1">
    <source>
        <dbReference type="ARBA" id="ARBA00023015"/>
    </source>
</evidence>
<keyword evidence="2 4" id="KW-0238">DNA-binding</keyword>
<dbReference type="InterPro" id="IPR001647">
    <property type="entry name" value="HTH_TetR"/>
</dbReference>
<feature type="DNA-binding region" description="H-T-H motif" evidence="4">
    <location>
        <begin position="39"/>
        <end position="58"/>
    </location>
</feature>
<name>A0A918ERU1_9ACTN</name>
<dbReference type="Gene3D" id="1.10.357.10">
    <property type="entry name" value="Tetracycline Repressor, domain 2"/>
    <property type="match status" value="1"/>
</dbReference>
<dbReference type="EMBL" id="BMQK01000004">
    <property type="protein sequence ID" value="GGQ53864.1"/>
    <property type="molecule type" value="Genomic_DNA"/>
</dbReference>
<dbReference type="SUPFAM" id="SSF46689">
    <property type="entry name" value="Homeodomain-like"/>
    <property type="match status" value="1"/>
</dbReference>
<dbReference type="InterPro" id="IPR009057">
    <property type="entry name" value="Homeodomain-like_sf"/>
</dbReference>
<dbReference type="InterPro" id="IPR041347">
    <property type="entry name" value="MftR_C"/>
</dbReference>
<feature type="domain" description="HTH tetR-type" evidence="5">
    <location>
        <begin position="16"/>
        <end position="76"/>
    </location>
</feature>
<dbReference type="Pfam" id="PF00440">
    <property type="entry name" value="TetR_N"/>
    <property type="match status" value="1"/>
</dbReference>
<evidence type="ECO:0000313" key="6">
    <source>
        <dbReference type="EMBL" id="GGQ53864.1"/>
    </source>
</evidence>
<keyword evidence="7" id="KW-1185">Reference proteome</keyword>
<dbReference type="Proteomes" id="UP000620156">
    <property type="component" value="Unassembled WGS sequence"/>
</dbReference>
<comment type="caution">
    <text evidence="6">The sequence shown here is derived from an EMBL/GenBank/DDBJ whole genome shotgun (WGS) entry which is preliminary data.</text>
</comment>
<keyword evidence="3" id="KW-0804">Transcription</keyword>
<dbReference type="GO" id="GO:0003700">
    <property type="term" value="F:DNA-binding transcription factor activity"/>
    <property type="evidence" value="ECO:0007669"/>
    <property type="project" value="TreeGrafter"/>
</dbReference>
<dbReference type="GO" id="GO:0000976">
    <property type="term" value="F:transcription cis-regulatory region binding"/>
    <property type="evidence" value="ECO:0007669"/>
    <property type="project" value="TreeGrafter"/>
</dbReference>
<dbReference type="Pfam" id="PF17754">
    <property type="entry name" value="TetR_C_14"/>
    <property type="match status" value="1"/>
</dbReference>
<dbReference type="AlphaFoldDB" id="A0A918ERU1"/>
<evidence type="ECO:0000259" key="5">
    <source>
        <dbReference type="PROSITE" id="PS50977"/>
    </source>
</evidence>
<evidence type="ECO:0000256" key="3">
    <source>
        <dbReference type="ARBA" id="ARBA00023163"/>
    </source>
</evidence>
<dbReference type="RefSeq" id="WP_189216744.1">
    <property type="nucleotide sequence ID" value="NZ_BMQK01000004.1"/>
</dbReference>
<gene>
    <name evidence="6" type="ORF">GCM10010145_24080</name>
</gene>
<dbReference type="PROSITE" id="PS50977">
    <property type="entry name" value="HTH_TETR_2"/>
    <property type="match status" value="1"/>
</dbReference>
<keyword evidence="1" id="KW-0805">Transcription regulation</keyword>
<dbReference type="PANTHER" id="PTHR30055">
    <property type="entry name" value="HTH-TYPE TRANSCRIPTIONAL REGULATOR RUTR"/>
    <property type="match status" value="1"/>
</dbReference>
<reference evidence="6" key="2">
    <citation type="submission" date="2020-09" db="EMBL/GenBank/DDBJ databases">
        <authorList>
            <person name="Sun Q."/>
            <person name="Ohkuma M."/>
        </authorList>
    </citation>
    <scope>NUCLEOTIDE SEQUENCE</scope>
    <source>
        <strain evidence="6">JCM 3131</strain>
    </source>
</reference>
<evidence type="ECO:0000313" key="7">
    <source>
        <dbReference type="Proteomes" id="UP000620156"/>
    </source>
</evidence>
<sequence>MPTDVVREDLRAVRRRQTRAAITEAAVGLALERGAAAVTVDRIAAAAGVSRRTFFNYFHAKEDALVHGPPPLAPEDAAAFAADTESSWLDALKWLMLRHVRQVMTERAEIVRSHRLVEGNPELLPVLLQRFEEFDRCLITVIEARAERVGHSLDAELVAAVVTAVVRVALQRWLHAPDGPDSGGKPSDLAASMSEALTTLRTTLLA</sequence>
<accession>A0A918ERU1</accession>
<dbReference type="PRINTS" id="PR00455">
    <property type="entry name" value="HTHTETR"/>
</dbReference>
<dbReference type="InterPro" id="IPR050109">
    <property type="entry name" value="HTH-type_TetR-like_transc_reg"/>
</dbReference>
<evidence type="ECO:0000256" key="2">
    <source>
        <dbReference type="ARBA" id="ARBA00023125"/>
    </source>
</evidence>
<reference evidence="6" key="1">
    <citation type="journal article" date="2014" name="Int. J. Syst. Evol. Microbiol.">
        <title>Complete genome sequence of Corynebacterium casei LMG S-19264T (=DSM 44701T), isolated from a smear-ripened cheese.</title>
        <authorList>
            <consortium name="US DOE Joint Genome Institute (JGI-PGF)"/>
            <person name="Walter F."/>
            <person name="Albersmeier A."/>
            <person name="Kalinowski J."/>
            <person name="Ruckert C."/>
        </authorList>
    </citation>
    <scope>NUCLEOTIDE SEQUENCE</scope>
    <source>
        <strain evidence="6">JCM 3131</strain>
    </source>
</reference>
<proteinExistence type="predicted"/>